<organism evidence="1 2">
    <name type="scientific">Clostridium fungisolvens</name>
    <dbReference type="NCBI Taxonomy" id="1604897"/>
    <lineage>
        <taxon>Bacteria</taxon>
        <taxon>Bacillati</taxon>
        <taxon>Bacillota</taxon>
        <taxon>Clostridia</taxon>
        <taxon>Eubacteriales</taxon>
        <taxon>Clostridiaceae</taxon>
        <taxon>Clostridium</taxon>
    </lineage>
</organism>
<dbReference type="InterPro" id="IPR025373">
    <property type="entry name" value="DUF4363"/>
</dbReference>
<accession>A0A6V8SAQ6</accession>
<name>A0A6V8SAQ6_9CLOT</name>
<dbReference type="RefSeq" id="WP_183275899.1">
    <property type="nucleotide sequence ID" value="NZ_BLZR01000001.1"/>
</dbReference>
<dbReference type="AlphaFoldDB" id="A0A6V8SAQ6"/>
<evidence type="ECO:0000313" key="2">
    <source>
        <dbReference type="Proteomes" id="UP000580568"/>
    </source>
</evidence>
<reference evidence="1 2" key="1">
    <citation type="submission" date="2020-07" db="EMBL/GenBank/DDBJ databases">
        <title>A new beta-1,3-glucan-decomposing anaerobic bacterium isolated from anoxic soil subjected to biological soil disinfestation.</title>
        <authorList>
            <person name="Ueki A."/>
            <person name="Tonouchi A."/>
        </authorList>
    </citation>
    <scope>NUCLEOTIDE SEQUENCE [LARGE SCALE GENOMIC DNA]</scope>
    <source>
        <strain evidence="1 2">TW1</strain>
    </source>
</reference>
<sequence length="126" mass="14507">MKNTLTSLFIFLCLFGFIIYSHGNLIKVCDAVNEKCSVLEKSLQEDDWEDSYKLSVELKEYIEKSFEPLSVYINHQDGDLLINEALKLSQYSKYKDKSEALSSIHLIKYSTKAIKALQTPSIQNIF</sequence>
<dbReference type="EMBL" id="BLZR01000001">
    <property type="protein sequence ID" value="GFP74334.1"/>
    <property type="molecule type" value="Genomic_DNA"/>
</dbReference>
<protein>
    <recommendedName>
        <fullName evidence="3">DUF4363 family protein</fullName>
    </recommendedName>
</protein>
<gene>
    <name evidence="1" type="ORF">bsdtw1_00381</name>
</gene>
<proteinExistence type="predicted"/>
<evidence type="ECO:0000313" key="1">
    <source>
        <dbReference type="EMBL" id="GFP74334.1"/>
    </source>
</evidence>
<comment type="caution">
    <text evidence="1">The sequence shown here is derived from an EMBL/GenBank/DDBJ whole genome shotgun (WGS) entry which is preliminary data.</text>
</comment>
<evidence type="ECO:0008006" key="3">
    <source>
        <dbReference type="Google" id="ProtNLM"/>
    </source>
</evidence>
<dbReference type="Pfam" id="PF14276">
    <property type="entry name" value="DUF4363"/>
    <property type="match status" value="1"/>
</dbReference>
<keyword evidence="2" id="KW-1185">Reference proteome</keyword>
<dbReference type="Proteomes" id="UP000580568">
    <property type="component" value="Unassembled WGS sequence"/>
</dbReference>